<name>A0ABX3EWM8_9BACL</name>
<dbReference type="EMBL" id="LVWI01000002">
    <property type="protein sequence ID" value="OKP90886.1"/>
    <property type="molecule type" value="Genomic_DNA"/>
</dbReference>
<keyword evidence="2" id="KW-1185">Reference proteome</keyword>
<reference evidence="1 2" key="1">
    <citation type="submission" date="2016-03" db="EMBL/GenBank/DDBJ databases">
        <authorList>
            <person name="Sant'Anna F.H."/>
            <person name="Ambrosini A."/>
            <person name="Souza R."/>
            <person name="Bach E."/>
            <person name="Fernandes G."/>
            <person name="Balsanelli E."/>
            <person name="Baura V.A."/>
            <person name="Souza E.M."/>
            <person name="Passaglia L."/>
        </authorList>
    </citation>
    <scope>NUCLEOTIDE SEQUENCE [LARGE SCALE GENOMIC DNA]</scope>
    <source>
        <strain evidence="1 2">P26E</strain>
    </source>
</reference>
<evidence type="ECO:0000313" key="1">
    <source>
        <dbReference type="EMBL" id="OKP90886.1"/>
    </source>
</evidence>
<dbReference type="RefSeq" id="WP_074101037.1">
    <property type="nucleotide sequence ID" value="NZ_LVWI01000002.1"/>
</dbReference>
<evidence type="ECO:0008006" key="3">
    <source>
        <dbReference type="Google" id="ProtNLM"/>
    </source>
</evidence>
<comment type="caution">
    <text evidence="1">The sequence shown here is derived from an EMBL/GenBank/DDBJ whole genome shotgun (WGS) entry which is preliminary data.</text>
</comment>
<proteinExistence type="predicted"/>
<gene>
    <name evidence="1" type="ORF">A3844_03240</name>
</gene>
<evidence type="ECO:0000313" key="2">
    <source>
        <dbReference type="Proteomes" id="UP000186058"/>
    </source>
</evidence>
<sequence length="59" mass="7002">MEEDYYCPLLNKGIELGLCMDINYEREKIANFNILTELRINKEEADHCCTKCPHHPFNK</sequence>
<dbReference type="Proteomes" id="UP000186058">
    <property type="component" value="Unassembled WGS sequence"/>
</dbReference>
<accession>A0ABX3EWM8</accession>
<organism evidence="1 2">
    <name type="scientific">Paenibacillus helianthi</name>
    <dbReference type="NCBI Taxonomy" id="1349432"/>
    <lineage>
        <taxon>Bacteria</taxon>
        <taxon>Bacillati</taxon>
        <taxon>Bacillota</taxon>
        <taxon>Bacilli</taxon>
        <taxon>Bacillales</taxon>
        <taxon>Paenibacillaceae</taxon>
        <taxon>Paenibacillus</taxon>
    </lineage>
</organism>
<protein>
    <recommendedName>
        <fullName evidence="3">4Fe4S-binding SPASM domain-containing protein</fullName>
    </recommendedName>
</protein>